<accession>I2GDW0</accession>
<evidence type="ECO:0000259" key="1">
    <source>
        <dbReference type="PROSITE" id="PS50853"/>
    </source>
</evidence>
<dbReference type="InterPro" id="IPR003961">
    <property type="entry name" value="FN3_dom"/>
</dbReference>
<dbReference type="CDD" id="cd00063">
    <property type="entry name" value="FN3"/>
    <property type="match status" value="1"/>
</dbReference>
<dbReference type="STRING" id="1185876.BN8_01057"/>
<gene>
    <name evidence="2" type="ORF">BN8_01057</name>
</gene>
<dbReference type="SUPFAM" id="SSF49265">
    <property type="entry name" value="Fibronectin type III"/>
    <property type="match status" value="2"/>
</dbReference>
<proteinExistence type="predicted"/>
<dbReference type="InterPro" id="IPR036116">
    <property type="entry name" value="FN3_sf"/>
</dbReference>
<evidence type="ECO:0000313" key="3">
    <source>
        <dbReference type="Proteomes" id="UP000009309"/>
    </source>
</evidence>
<dbReference type="OrthoDB" id="923194at2"/>
<dbReference type="eggNOG" id="COG4733">
    <property type="taxonomic scope" value="Bacteria"/>
</dbReference>
<feature type="domain" description="Fibronectin type-III" evidence="1">
    <location>
        <begin position="328"/>
        <end position="428"/>
    </location>
</feature>
<feature type="domain" description="Fibronectin type-III" evidence="1">
    <location>
        <begin position="526"/>
        <end position="620"/>
    </location>
</feature>
<dbReference type="InterPro" id="IPR013783">
    <property type="entry name" value="Ig-like_fold"/>
</dbReference>
<name>I2GDW0_9BACT</name>
<dbReference type="Proteomes" id="UP000009309">
    <property type="component" value="Unassembled WGS sequence"/>
</dbReference>
<dbReference type="SMART" id="SM00060">
    <property type="entry name" value="FN3"/>
    <property type="match status" value="6"/>
</dbReference>
<reference evidence="2 3" key="1">
    <citation type="journal article" date="2012" name="J. Bacteriol.">
        <title>Genome Sequence of the Filamentous Bacterium Fibrisoma limi BUZ 3T.</title>
        <authorList>
            <person name="Filippini M."/>
            <person name="Qi W."/>
            <person name="Jaenicke S."/>
            <person name="Goesmann A."/>
            <person name="Smits T.H."/>
            <person name="Bagheri H.C."/>
        </authorList>
    </citation>
    <scope>NUCLEOTIDE SEQUENCE [LARGE SCALE GENOMIC DNA]</scope>
    <source>
        <strain evidence="3">BUZ 3T</strain>
    </source>
</reference>
<organism evidence="2 3">
    <name type="scientific">Fibrisoma limi BUZ 3</name>
    <dbReference type="NCBI Taxonomy" id="1185876"/>
    <lineage>
        <taxon>Bacteria</taxon>
        <taxon>Pseudomonadati</taxon>
        <taxon>Bacteroidota</taxon>
        <taxon>Cytophagia</taxon>
        <taxon>Cytophagales</taxon>
        <taxon>Spirosomataceae</taxon>
        <taxon>Fibrisoma</taxon>
    </lineage>
</organism>
<protein>
    <recommendedName>
        <fullName evidence="1">Fibronectin type-III domain-containing protein</fullName>
    </recommendedName>
</protein>
<dbReference type="PANTHER" id="PTHR46957:SF3">
    <property type="entry name" value="CYTOKINE RECEPTOR"/>
    <property type="match status" value="1"/>
</dbReference>
<keyword evidence="3" id="KW-1185">Reference proteome</keyword>
<dbReference type="PANTHER" id="PTHR46957">
    <property type="entry name" value="CYTOKINE RECEPTOR"/>
    <property type="match status" value="1"/>
</dbReference>
<evidence type="ECO:0000313" key="2">
    <source>
        <dbReference type="EMBL" id="CCH52084.1"/>
    </source>
</evidence>
<dbReference type="Gene3D" id="2.60.40.10">
    <property type="entry name" value="Immunoglobulins"/>
    <property type="match status" value="5"/>
</dbReference>
<dbReference type="InterPro" id="IPR050713">
    <property type="entry name" value="RTP_Phos/Ushers"/>
</dbReference>
<dbReference type="EMBL" id="CAIT01000004">
    <property type="protein sequence ID" value="CCH52084.1"/>
    <property type="molecule type" value="Genomic_DNA"/>
</dbReference>
<dbReference type="AlphaFoldDB" id="I2GDW0"/>
<comment type="caution">
    <text evidence="2">The sequence shown here is derived from an EMBL/GenBank/DDBJ whole genome shotgun (WGS) entry which is preliminary data.</text>
</comment>
<sequence length="710" mass="78904">MGHDRQVFTAQMITTMRTLFILLLLTTLSPAIAQRRAAAVLPNKQPRPTRYHVGALTRSYGDSVMVRWAPADALLFKAAVRSGGYALTRRTVNADRSITTDFRVAVKPWTVEEWKQRVSPRDTLAGVCVQLLYGKNEPLASTEAVSLDKLMQQKNQNDLRMAIALVLADANPVHARGMGLGFIDKNVKRGARYVYSVTALTDTTLYPSDTAAAMVVNDGPGERPAMVTVRAEAGDRTVSLVWSRALADAQFTAYYVERSTDGGKTFRRINQRPWIQPPTGKFAQVYSFSDSVAQNYRSYQYRVLGLTPFGELSTPSATVSIRGIDRTPPEAVTDVRTTHLKASQVRITWQRSKTEGDLAGYFVAKANSTEGPFLPLTSRLLPGNQREFVDTTALPYLPTYYMVVAVDTARNASRSLPAYCFFNDTKGPAKPKNLQGYIDSTGFVRIVWDRNTEPDLLGYSVIAANDPSHVFTAETPGFLAIPVFNDTTTLRTLTRKKYYRVIAYDKNLNPSEPSDVLALTRPDKLRPVAPVISTYTAGDTTVTLAWSRSSSDDVARQIVLRRESAVSRWTEVKTIDKTQTSFTDSGLKPNTAYSYALVAVDSAGLRSEASFPLHTKTLRLSPRPVSDLTVRFGADQKTVSLVWSYPRQDVRFVVYRAMPQSGLRSYDSVNRKTTFDDNRVSAGQYEYAVRVIYPDGTESNLSNLARVTIR</sequence>
<dbReference type="PROSITE" id="PS50853">
    <property type="entry name" value="FN3"/>
    <property type="match status" value="2"/>
</dbReference>
<dbReference type="GO" id="GO:0016020">
    <property type="term" value="C:membrane"/>
    <property type="evidence" value="ECO:0007669"/>
    <property type="project" value="UniProtKB-SubCell"/>
</dbReference>